<sequence>MRLLLLLTAAASLVQATVRPLDVLSNPHLRQIKRSHALQPRDVTYPAHYLSVPIDHFHNESRYEPHTDKHFPLRYWFDAQYYQPGGPVFVIAAGETSGEDRFPFLSQGIVTQLAEKYHGLGVILEHRYYGDSYPFDNLTTSNIRFLSTEQAVADYAYFAANVVFPGLEHQDLGPKNTPWIAYGGSYAGAFVSFLRKLYPDVYWGAVSSSGVTEAIVDYWEYYEPIRQFGPADCIHNTQMFVDIIDNVLIEHAENKTLKAELLSAMGIPCDMKSEQFAGMLSYGLDAWQSRSWDPAIGSPLFRQYCDNITSPHLLYPDTAAVRGAFKHFVSIAGYDASDADLVTGILNHVGFLNTSVFAPSQSDLCPKNTTAHTAKLSARAAQPLDKSSDVSWNYQVCTEWGYFQDGASVPASIKPLISRLLTLENMSAFCKTLFGISTPPDIDRINQYGGFGFSYPRVAAIDGLADPWRPATPHADVAPPRKSTIEEPYILIEMAPEEVWDGAAGAVHHWEQNGLSKEELASGKRPPKAIARVQNEVVHFIGKWLHQWLKRSAPDL</sequence>
<keyword evidence="3" id="KW-0732">Signal</keyword>
<dbReference type="FunFam" id="3.40.50.1820:FF:000251">
    <property type="entry name" value="Extracelular serine carboxypeptidase, putative"/>
    <property type="match status" value="1"/>
</dbReference>
<comment type="similarity">
    <text evidence="1">Belongs to the peptidase S28 family.</text>
</comment>
<dbReference type="InterPro" id="IPR029058">
    <property type="entry name" value="AB_hydrolase_fold"/>
</dbReference>
<dbReference type="GO" id="GO:0006508">
    <property type="term" value="P:proteolysis"/>
    <property type="evidence" value="ECO:0007669"/>
    <property type="project" value="UniProtKB-KW"/>
</dbReference>
<keyword evidence="7" id="KW-1185">Reference proteome</keyword>
<reference evidence="6 7" key="1">
    <citation type="submission" date="2020-01" db="EMBL/GenBank/DDBJ databases">
        <title>Aspergillus terreus IFO 6365 whole genome shotgun sequence.</title>
        <authorList>
            <person name="Kanamasa S."/>
            <person name="Takahashi H."/>
        </authorList>
    </citation>
    <scope>NUCLEOTIDE SEQUENCE [LARGE SCALE GENOMIC DNA]</scope>
    <source>
        <strain evidence="6 7">IFO 6365</strain>
    </source>
</reference>
<evidence type="ECO:0000256" key="3">
    <source>
        <dbReference type="ARBA" id="ARBA00022729"/>
    </source>
</evidence>
<dbReference type="GO" id="GO:0008239">
    <property type="term" value="F:dipeptidyl-peptidase activity"/>
    <property type="evidence" value="ECO:0007669"/>
    <property type="project" value="TreeGrafter"/>
</dbReference>
<proteinExistence type="inferred from homology"/>
<evidence type="ECO:0000256" key="4">
    <source>
        <dbReference type="ARBA" id="ARBA00022801"/>
    </source>
</evidence>
<comment type="caution">
    <text evidence="6">The sequence shown here is derived from an EMBL/GenBank/DDBJ whole genome shotgun (WGS) entry which is preliminary data.</text>
</comment>
<dbReference type="PANTHER" id="PTHR11010">
    <property type="entry name" value="PROTEASE S28 PRO-X CARBOXYPEPTIDASE-RELATED"/>
    <property type="match status" value="1"/>
</dbReference>
<keyword evidence="2" id="KW-0645">Protease</keyword>
<dbReference type="VEuPathDB" id="FungiDB:ATEG_10012"/>
<name>A0A5M3ZCX0_ASPTE</name>
<gene>
    <name evidence="6" type="ORF">ATEIFO6365_0015005200</name>
</gene>
<dbReference type="OrthoDB" id="1735038at2759"/>
<keyword evidence="5" id="KW-0325">Glycoprotein</keyword>
<evidence type="ECO:0000256" key="2">
    <source>
        <dbReference type="ARBA" id="ARBA00022670"/>
    </source>
</evidence>
<dbReference type="AlphaFoldDB" id="A0A5M3ZCX0"/>
<dbReference type="InterPro" id="IPR008758">
    <property type="entry name" value="Peptidase_S28"/>
</dbReference>
<accession>A0A5M3ZCX0</accession>
<dbReference type="Proteomes" id="UP000452235">
    <property type="component" value="Unassembled WGS sequence"/>
</dbReference>
<protein>
    <submittedName>
        <fullName evidence="6">Extracellular serine carboxypeptidase</fullName>
    </submittedName>
</protein>
<dbReference type="Gene3D" id="3.40.50.1820">
    <property type="entry name" value="alpha/beta hydrolase"/>
    <property type="match status" value="2"/>
</dbReference>
<evidence type="ECO:0000256" key="5">
    <source>
        <dbReference type="ARBA" id="ARBA00023180"/>
    </source>
</evidence>
<dbReference type="GO" id="GO:0070008">
    <property type="term" value="F:serine-type exopeptidase activity"/>
    <property type="evidence" value="ECO:0007669"/>
    <property type="project" value="InterPro"/>
</dbReference>
<dbReference type="GO" id="GO:0004180">
    <property type="term" value="F:carboxypeptidase activity"/>
    <property type="evidence" value="ECO:0007669"/>
    <property type="project" value="UniProtKB-KW"/>
</dbReference>
<organism evidence="6 7">
    <name type="scientific">Aspergillus terreus</name>
    <dbReference type="NCBI Taxonomy" id="33178"/>
    <lineage>
        <taxon>Eukaryota</taxon>
        <taxon>Fungi</taxon>
        <taxon>Dikarya</taxon>
        <taxon>Ascomycota</taxon>
        <taxon>Pezizomycotina</taxon>
        <taxon>Eurotiomycetes</taxon>
        <taxon>Eurotiomycetidae</taxon>
        <taxon>Eurotiales</taxon>
        <taxon>Aspergillaceae</taxon>
        <taxon>Aspergillus</taxon>
        <taxon>Aspergillus subgen. Circumdati</taxon>
    </lineage>
</organism>
<dbReference type="Pfam" id="PF05577">
    <property type="entry name" value="Peptidase_S28"/>
    <property type="match status" value="2"/>
</dbReference>
<dbReference type="EMBL" id="BLJY01000015">
    <property type="protein sequence ID" value="GFF21481.1"/>
    <property type="molecule type" value="Genomic_DNA"/>
</dbReference>
<dbReference type="SUPFAM" id="SSF53474">
    <property type="entry name" value="alpha/beta-Hydrolases"/>
    <property type="match status" value="1"/>
</dbReference>
<dbReference type="PANTHER" id="PTHR11010:SF117">
    <property type="entry name" value="SERINE PROTEASE 16"/>
    <property type="match status" value="1"/>
</dbReference>
<evidence type="ECO:0000313" key="6">
    <source>
        <dbReference type="EMBL" id="GFF21481.1"/>
    </source>
</evidence>
<keyword evidence="6" id="KW-0121">Carboxypeptidase</keyword>
<evidence type="ECO:0000313" key="7">
    <source>
        <dbReference type="Proteomes" id="UP000452235"/>
    </source>
</evidence>
<keyword evidence="4" id="KW-0378">Hydrolase</keyword>
<evidence type="ECO:0000256" key="1">
    <source>
        <dbReference type="ARBA" id="ARBA00011079"/>
    </source>
</evidence>